<sequence length="167" mass="18053">MPREGDFGSVNDRTSSSGQRFFRLHDQKFKTFQANAGAKCFDRVLYSESWKDLLNGLGKLADLFPVGDLEIGPSGPMPSGGGFQISEQWTSTCGRTIIYDSSRSVLQGGNFGESFTPENSELTVVDSVANNLSPSHLCNTAFVHCSRNAALAAQTLNTLGQLDALRP</sequence>
<protein>
    <submittedName>
        <fullName evidence="1">Uncharacterized protein</fullName>
    </submittedName>
</protein>
<dbReference type="EMBL" id="CP019476">
    <property type="protein sequence ID" value="UQC82017.1"/>
    <property type="molecule type" value="Genomic_DNA"/>
</dbReference>
<dbReference type="AlphaFoldDB" id="A0A9Q8SR48"/>
<dbReference type="Proteomes" id="UP000830671">
    <property type="component" value="Chromosome 4"/>
</dbReference>
<dbReference type="GeneID" id="73341507"/>
<proteinExistence type="predicted"/>
<accession>A0A9Q8SR48</accession>
<evidence type="ECO:0000313" key="1">
    <source>
        <dbReference type="EMBL" id="UQC82017.1"/>
    </source>
</evidence>
<gene>
    <name evidence="1" type="ORF">CLUP02_07503</name>
</gene>
<dbReference type="RefSeq" id="XP_049143640.1">
    <property type="nucleotide sequence ID" value="XM_049286497.1"/>
</dbReference>
<reference evidence="1" key="1">
    <citation type="journal article" date="2021" name="Mol. Plant Microbe Interact.">
        <title>Complete Genome Sequence of the Plant-Pathogenic Fungus Colletotrichum lupini.</title>
        <authorList>
            <person name="Baroncelli R."/>
            <person name="Pensec F."/>
            <person name="Da Lio D."/>
            <person name="Boufleur T."/>
            <person name="Vicente I."/>
            <person name="Sarrocco S."/>
            <person name="Picot A."/>
            <person name="Baraldi E."/>
            <person name="Sukno S."/>
            <person name="Thon M."/>
            <person name="Le Floch G."/>
        </authorList>
    </citation>
    <scope>NUCLEOTIDE SEQUENCE</scope>
    <source>
        <strain evidence="1">IMI 504893</strain>
    </source>
</reference>
<keyword evidence="2" id="KW-1185">Reference proteome</keyword>
<dbReference type="KEGG" id="clup:CLUP02_07503"/>
<organism evidence="1 2">
    <name type="scientific">Colletotrichum lupini</name>
    <dbReference type="NCBI Taxonomy" id="145971"/>
    <lineage>
        <taxon>Eukaryota</taxon>
        <taxon>Fungi</taxon>
        <taxon>Dikarya</taxon>
        <taxon>Ascomycota</taxon>
        <taxon>Pezizomycotina</taxon>
        <taxon>Sordariomycetes</taxon>
        <taxon>Hypocreomycetidae</taxon>
        <taxon>Glomerellales</taxon>
        <taxon>Glomerellaceae</taxon>
        <taxon>Colletotrichum</taxon>
        <taxon>Colletotrichum acutatum species complex</taxon>
    </lineage>
</organism>
<evidence type="ECO:0000313" key="2">
    <source>
        <dbReference type="Proteomes" id="UP000830671"/>
    </source>
</evidence>
<name>A0A9Q8SR48_9PEZI</name>